<dbReference type="InterPro" id="IPR036157">
    <property type="entry name" value="dUTPase-like_sf"/>
</dbReference>
<reference evidence="6" key="1">
    <citation type="submission" date="2020-11" db="EMBL/GenBank/DDBJ databases">
        <authorList>
            <person name="Tran Van P."/>
        </authorList>
    </citation>
    <scope>NUCLEOTIDE SEQUENCE</scope>
</reference>
<dbReference type="InterPro" id="IPR008181">
    <property type="entry name" value="dUTPase"/>
</dbReference>
<dbReference type="EC" id="3.6.1.23" evidence="3"/>
<dbReference type="InterPro" id="IPR029054">
    <property type="entry name" value="dUTPase-like"/>
</dbReference>
<keyword evidence="4" id="KW-0546">Nucleotide metabolism</keyword>
<evidence type="ECO:0000256" key="1">
    <source>
        <dbReference type="ARBA" id="ARBA00005142"/>
    </source>
</evidence>
<evidence type="ECO:0000259" key="5">
    <source>
        <dbReference type="Pfam" id="PF00692"/>
    </source>
</evidence>
<proteinExistence type="inferred from homology"/>
<evidence type="ECO:0000256" key="4">
    <source>
        <dbReference type="ARBA" id="ARBA00023080"/>
    </source>
</evidence>
<comment type="similarity">
    <text evidence="2">Belongs to the dUTPase family.</text>
</comment>
<dbReference type="GO" id="GO:0000287">
    <property type="term" value="F:magnesium ion binding"/>
    <property type="evidence" value="ECO:0007669"/>
    <property type="project" value="InterPro"/>
</dbReference>
<dbReference type="PANTHER" id="PTHR11241:SF0">
    <property type="entry name" value="DEOXYURIDINE 5'-TRIPHOSPHATE NUCLEOTIDOHYDROLASE"/>
    <property type="match status" value="1"/>
</dbReference>
<comment type="pathway">
    <text evidence="1">Pyrimidine metabolism; dUMP biosynthesis; dUMP from dCTP (dUTP route): step 2/2.</text>
</comment>
<sequence>MTRLLASRGLTVTNSVLPLDTANVPIAAYVTTGAPGTYGRISPRSSLALHHGIDVLAGVIDKDYRGRERDNQLKYPSWAHQYLKRRPVDLARGTRKVKRKRPLVRRQPVQPRFLSDEATYQSSPITIDSPEKEEGWVEGESYFVPRSESDEIETGSLDLIGNIAGKYLSPYVHRRVFTDPSIRLEHDRWEVGLAELSYPVGLESHEDNILPKDKELMTNVVVTHVGRISFPQHEFSSFKSDAKLLHESPGISPVTREQAR</sequence>
<dbReference type="AlphaFoldDB" id="A0A7R9CKC1"/>
<evidence type="ECO:0000256" key="2">
    <source>
        <dbReference type="ARBA" id="ARBA00006581"/>
    </source>
</evidence>
<dbReference type="Gene3D" id="2.70.40.10">
    <property type="match status" value="1"/>
</dbReference>
<dbReference type="EMBL" id="OC317574">
    <property type="protein sequence ID" value="CAD7397750.1"/>
    <property type="molecule type" value="Genomic_DNA"/>
</dbReference>
<name>A0A7R9CKC1_TIMCR</name>
<organism evidence="6">
    <name type="scientific">Timema cristinae</name>
    <name type="common">Walking stick</name>
    <dbReference type="NCBI Taxonomy" id="61476"/>
    <lineage>
        <taxon>Eukaryota</taxon>
        <taxon>Metazoa</taxon>
        <taxon>Ecdysozoa</taxon>
        <taxon>Arthropoda</taxon>
        <taxon>Hexapoda</taxon>
        <taxon>Insecta</taxon>
        <taxon>Pterygota</taxon>
        <taxon>Neoptera</taxon>
        <taxon>Polyneoptera</taxon>
        <taxon>Phasmatodea</taxon>
        <taxon>Timematodea</taxon>
        <taxon>Timematoidea</taxon>
        <taxon>Timematidae</taxon>
        <taxon>Timema</taxon>
    </lineage>
</organism>
<dbReference type="GO" id="GO:0046081">
    <property type="term" value="P:dUTP catabolic process"/>
    <property type="evidence" value="ECO:0007669"/>
    <property type="project" value="InterPro"/>
</dbReference>
<evidence type="ECO:0000256" key="3">
    <source>
        <dbReference type="ARBA" id="ARBA00012379"/>
    </source>
</evidence>
<protein>
    <recommendedName>
        <fullName evidence="3">dUTP diphosphatase</fullName>
        <ecNumber evidence="3">3.6.1.23</ecNumber>
    </recommendedName>
</protein>
<dbReference type="SUPFAM" id="SSF51283">
    <property type="entry name" value="dUTPase-like"/>
    <property type="match status" value="1"/>
</dbReference>
<dbReference type="GO" id="GO:0006226">
    <property type="term" value="P:dUMP biosynthetic process"/>
    <property type="evidence" value="ECO:0007669"/>
    <property type="project" value="InterPro"/>
</dbReference>
<feature type="domain" description="dUTPase-like" evidence="5">
    <location>
        <begin position="20"/>
        <end position="66"/>
    </location>
</feature>
<gene>
    <name evidence="6" type="ORF">TCEB3V08_LOCUS4201</name>
</gene>
<accession>A0A7R9CKC1</accession>
<evidence type="ECO:0000313" key="6">
    <source>
        <dbReference type="EMBL" id="CAD7397750.1"/>
    </source>
</evidence>
<dbReference type="Pfam" id="PF00692">
    <property type="entry name" value="dUTPase"/>
    <property type="match status" value="1"/>
</dbReference>
<dbReference type="PANTHER" id="PTHR11241">
    <property type="entry name" value="DEOXYURIDINE 5'-TRIPHOSPHATE NUCLEOTIDOHYDROLASE"/>
    <property type="match status" value="1"/>
</dbReference>
<dbReference type="GO" id="GO:0004170">
    <property type="term" value="F:dUTP diphosphatase activity"/>
    <property type="evidence" value="ECO:0007669"/>
    <property type="project" value="UniProtKB-EC"/>
</dbReference>